<feature type="transmembrane region" description="Helical" evidence="10">
    <location>
        <begin position="321"/>
        <end position="342"/>
    </location>
</feature>
<dbReference type="GeneID" id="73044249"/>
<evidence type="ECO:0000313" key="12">
    <source>
        <dbReference type="Proteomes" id="UP001595945"/>
    </source>
</evidence>
<evidence type="ECO:0000256" key="3">
    <source>
        <dbReference type="ARBA" id="ARBA00022449"/>
    </source>
</evidence>
<dbReference type="InterPro" id="IPR048279">
    <property type="entry name" value="MdtK-like"/>
</dbReference>
<dbReference type="Proteomes" id="UP001595945">
    <property type="component" value="Unassembled WGS sequence"/>
</dbReference>
<evidence type="ECO:0000313" key="11">
    <source>
        <dbReference type="EMBL" id="MFC4825048.1"/>
    </source>
</evidence>
<comment type="subcellular location">
    <subcellularLocation>
        <location evidence="1">Cell membrane</location>
        <topology evidence="1">Multi-pass membrane protein</topology>
    </subcellularLocation>
</comment>
<dbReference type="AlphaFoldDB" id="A0ABD5Q311"/>
<evidence type="ECO:0000256" key="10">
    <source>
        <dbReference type="SAM" id="Phobius"/>
    </source>
</evidence>
<feature type="transmembrane region" description="Helical" evidence="10">
    <location>
        <begin position="18"/>
        <end position="38"/>
    </location>
</feature>
<keyword evidence="12" id="KW-1185">Reference proteome</keyword>
<proteinExistence type="predicted"/>
<feature type="transmembrane region" description="Helical" evidence="10">
    <location>
        <begin position="50"/>
        <end position="74"/>
    </location>
</feature>
<feature type="transmembrane region" description="Helical" evidence="10">
    <location>
        <begin position="260"/>
        <end position="280"/>
    </location>
</feature>
<feature type="transmembrane region" description="Helical" evidence="10">
    <location>
        <begin position="424"/>
        <end position="446"/>
    </location>
</feature>
<dbReference type="EMBL" id="JBHSHT010000001">
    <property type="protein sequence ID" value="MFC4825048.1"/>
    <property type="molecule type" value="Genomic_DNA"/>
</dbReference>
<name>A0ABD5Q311_9EURY</name>
<feature type="transmembrane region" description="Helical" evidence="10">
    <location>
        <begin position="286"/>
        <end position="309"/>
    </location>
</feature>
<evidence type="ECO:0000256" key="1">
    <source>
        <dbReference type="ARBA" id="ARBA00004651"/>
    </source>
</evidence>
<sequence>MVDVSREEITDGSLVRSLLVLAAPLVVQNLVIVVQQVIDTFWVGRLGENAVAAVGVVFPVTALLFSVTIVLMTGTQVVVSQRVGADDLSGGRRTMFHGVTAALAVGIVVGVVVFAGADEIVSVLLSGETVAPLAATYIAWLAVLFPFASMSDALEGGFIGWGDSRASMYGNVSAVVVNVVLDPFLILGWNPFPRLGVQGAALATGIGYTAGFLVMFGLYLRGRDGFTLTRDAVGFDLDEYREIVDIGLPRGAQTAASQSVRVVIIAIISAVGGAAGLAAYNIGAQVATVAFVPAQGLMSAAQSVVGQNLGADRPDRARRTTWVGAAIAAVGLTALGTIQWAAPELIVTTFVPDMSAEAVALSVDYLNILVLGYWGIGAMYLFEAGFNGAGRTKVSLVAGLLKYWALRLPIAAVGAYWLDYGVHAVFWAVTISNVVAAVVAGAYYYYTTNNGMLQRAAEQAATSAD</sequence>
<keyword evidence="2" id="KW-0813">Transport</keyword>
<keyword evidence="3" id="KW-0050">Antiport</keyword>
<feature type="transmembrane region" description="Helical" evidence="10">
    <location>
        <begin position="129"/>
        <end position="148"/>
    </location>
</feature>
<evidence type="ECO:0000256" key="2">
    <source>
        <dbReference type="ARBA" id="ARBA00022448"/>
    </source>
</evidence>
<dbReference type="PANTHER" id="PTHR43298:SF2">
    <property type="entry name" value="FMN_FAD EXPORTER YEEO-RELATED"/>
    <property type="match status" value="1"/>
</dbReference>
<dbReference type="PANTHER" id="PTHR43298">
    <property type="entry name" value="MULTIDRUG RESISTANCE PROTEIN NORM-RELATED"/>
    <property type="match status" value="1"/>
</dbReference>
<dbReference type="PIRSF" id="PIRSF006603">
    <property type="entry name" value="DinF"/>
    <property type="match status" value="1"/>
</dbReference>
<evidence type="ECO:0000256" key="4">
    <source>
        <dbReference type="ARBA" id="ARBA00022475"/>
    </source>
</evidence>
<dbReference type="InterPro" id="IPR050222">
    <property type="entry name" value="MATE_MdtK"/>
</dbReference>
<dbReference type="NCBIfam" id="TIGR00797">
    <property type="entry name" value="matE"/>
    <property type="match status" value="1"/>
</dbReference>
<evidence type="ECO:0000256" key="9">
    <source>
        <dbReference type="ARBA" id="ARBA00031636"/>
    </source>
</evidence>
<reference evidence="11 12" key="1">
    <citation type="journal article" date="2019" name="Int. J. Syst. Evol. Microbiol.">
        <title>The Global Catalogue of Microorganisms (GCM) 10K type strain sequencing project: providing services to taxonomists for standard genome sequencing and annotation.</title>
        <authorList>
            <consortium name="The Broad Institute Genomics Platform"/>
            <consortium name="The Broad Institute Genome Sequencing Center for Infectious Disease"/>
            <person name="Wu L."/>
            <person name="Ma J."/>
        </authorList>
    </citation>
    <scope>NUCLEOTIDE SEQUENCE [LARGE SCALE GENOMIC DNA]</scope>
    <source>
        <strain evidence="11 12">XZYJ18</strain>
    </source>
</reference>
<evidence type="ECO:0000256" key="7">
    <source>
        <dbReference type="ARBA" id="ARBA00023065"/>
    </source>
</evidence>
<dbReference type="RefSeq" id="WP_254269247.1">
    <property type="nucleotide sequence ID" value="NZ_CP100400.1"/>
</dbReference>
<dbReference type="GO" id="GO:0006811">
    <property type="term" value="P:monoatomic ion transport"/>
    <property type="evidence" value="ECO:0007669"/>
    <property type="project" value="UniProtKB-KW"/>
</dbReference>
<evidence type="ECO:0000256" key="8">
    <source>
        <dbReference type="ARBA" id="ARBA00023136"/>
    </source>
</evidence>
<protein>
    <recommendedName>
        <fullName evidence="9">Multidrug-efflux transporter</fullName>
    </recommendedName>
</protein>
<dbReference type="GO" id="GO:0005886">
    <property type="term" value="C:plasma membrane"/>
    <property type="evidence" value="ECO:0007669"/>
    <property type="project" value="UniProtKB-SubCell"/>
</dbReference>
<accession>A0ABD5Q311</accession>
<gene>
    <name evidence="11" type="ORF">ACFO9K_12340</name>
</gene>
<feature type="transmembrane region" description="Helical" evidence="10">
    <location>
        <begin position="95"/>
        <end position="117"/>
    </location>
</feature>
<keyword evidence="8 10" id="KW-0472">Membrane</keyword>
<keyword evidence="5 10" id="KW-0812">Transmembrane</keyword>
<feature type="transmembrane region" description="Helical" evidence="10">
    <location>
        <begin position="195"/>
        <end position="220"/>
    </location>
</feature>
<keyword evidence="7" id="KW-0406">Ion transport</keyword>
<comment type="caution">
    <text evidence="11">The sequence shown here is derived from an EMBL/GenBank/DDBJ whole genome shotgun (WGS) entry which is preliminary data.</text>
</comment>
<evidence type="ECO:0000256" key="6">
    <source>
        <dbReference type="ARBA" id="ARBA00022989"/>
    </source>
</evidence>
<feature type="transmembrane region" description="Helical" evidence="10">
    <location>
        <begin position="362"/>
        <end position="382"/>
    </location>
</feature>
<evidence type="ECO:0000256" key="5">
    <source>
        <dbReference type="ARBA" id="ARBA00022692"/>
    </source>
</evidence>
<dbReference type="GO" id="GO:0015297">
    <property type="term" value="F:antiporter activity"/>
    <property type="evidence" value="ECO:0007669"/>
    <property type="project" value="UniProtKB-KW"/>
</dbReference>
<keyword evidence="4" id="KW-1003">Cell membrane</keyword>
<organism evidence="11 12">
    <name type="scientific">Halorussus aquaticus</name>
    <dbReference type="NCBI Taxonomy" id="2953748"/>
    <lineage>
        <taxon>Archaea</taxon>
        <taxon>Methanobacteriati</taxon>
        <taxon>Methanobacteriota</taxon>
        <taxon>Stenosarchaea group</taxon>
        <taxon>Halobacteria</taxon>
        <taxon>Halobacteriales</taxon>
        <taxon>Haladaptataceae</taxon>
        <taxon>Halorussus</taxon>
    </lineage>
</organism>
<dbReference type="Pfam" id="PF01554">
    <property type="entry name" value="MatE"/>
    <property type="match status" value="2"/>
</dbReference>
<keyword evidence="6 10" id="KW-1133">Transmembrane helix</keyword>
<feature type="transmembrane region" description="Helical" evidence="10">
    <location>
        <begin position="169"/>
        <end position="189"/>
    </location>
</feature>
<dbReference type="InterPro" id="IPR002528">
    <property type="entry name" value="MATE_fam"/>
</dbReference>
<feature type="transmembrane region" description="Helical" evidence="10">
    <location>
        <begin position="394"/>
        <end position="418"/>
    </location>
</feature>